<protein>
    <submittedName>
        <fullName evidence="2">Uncharacterized protein</fullName>
    </submittedName>
</protein>
<feature type="compositionally biased region" description="Basic and acidic residues" evidence="1">
    <location>
        <begin position="17"/>
        <end position="43"/>
    </location>
</feature>
<sequence length="95" mass="10915">GASDGVKERKKQRKRGKEKETVREGKKKEQSEGEREREREREKGKDAFSFSFIVWSGDSFCKSSFVCAFNMSACAFIRVRAYVFVGGCVKFRPFA</sequence>
<proteinExistence type="predicted"/>
<feature type="region of interest" description="Disordered" evidence="1">
    <location>
        <begin position="1"/>
        <end position="43"/>
    </location>
</feature>
<name>A0A0L8GKR0_OCTBM</name>
<accession>A0A0L8GKR0</accession>
<evidence type="ECO:0000256" key="1">
    <source>
        <dbReference type="SAM" id="MobiDB-lite"/>
    </source>
</evidence>
<evidence type="ECO:0000313" key="2">
    <source>
        <dbReference type="EMBL" id="KOF77459.1"/>
    </source>
</evidence>
<dbReference type="EMBL" id="KQ421434">
    <property type="protein sequence ID" value="KOF77459.1"/>
    <property type="molecule type" value="Genomic_DNA"/>
</dbReference>
<gene>
    <name evidence="2" type="ORF">OCBIM_22032087mg</name>
</gene>
<feature type="non-terminal residue" evidence="2">
    <location>
        <position position="1"/>
    </location>
</feature>
<dbReference type="AlphaFoldDB" id="A0A0L8GKR0"/>
<reference evidence="2" key="1">
    <citation type="submission" date="2015-07" db="EMBL/GenBank/DDBJ databases">
        <title>MeaNS - Measles Nucleotide Surveillance Program.</title>
        <authorList>
            <person name="Tran T."/>
            <person name="Druce J."/>
        </authorList>
    </citation>
    <scope>NUCLEOTIDE SEQUENCE</scope>
    <source>
        <strain evidence="2">UCB-OBI-ISO-001</strain>
        <tissue evidence="2">Gonad</tissue>
    </source>
</reference>
<organism evidence="2">
    <name type="scientific">Octopus bimaculoides</name>
    <name type="common">California two-spotted octopus</name>
    <dbReference type="NCBI Taxonomy" id="37653"/>
    <lineage>
        <taxon>Eukaryota</taxon>
        <taxon>Metazoa</taxon>
        <taxon>Spiralia</taxon>
        <taxon>Lophotrochozoa</taxon>
        <taxon>Mollusca</taxon>
        <taxon>Cephalopoda</taxon>
        <taxon>Coleoidea</taxon>
        <taxon>Octopodiformes</taxon>
        <taxon>Octopoda</taxon>
        <taxon>Incirrata</taxon>
        <taxon>Octopodidae</taxon>
        <taxon>Octopus</taxon>
    </lineage>
</organism>